<dbReference type="OrthoDB" id="3805543at2"/>
<dbReference type="RefSeq" id="WP_114029288.1">
    <property type="nucleotide sequence ID" value="NZ_QOIL01000007.1"/>
</dbReference>
<dbReference type="Gene3D" id="3.40.190.10">
    <property type="entry name" value="Periplasmic binding protein-like II"/>
    <property type="match status" value="2"/>
</dbReference>
<dbReference type="Proteomes" id="UP000253094">
    <property type="component" value="Unassembled WGS sequence"/>
</dbReference>
<reference evidence="1 2" key="1">
    <citation type="submission" date="2018-06" db="EMBL/GenBank/DDBJ databases">
        <title>Sphaerisporangium craniellae sp. nov., isolated from a marine sponge in the South China Sea.</title>
        <authorList>
            <person name="Li L."/>
        </authorList>
    </citation>
    <scope>NUCLEOTIDE SEQUENCE [LARGE SCALE GENOMIC DNA]</scope>
    <source>
        <strain evidence="1 2">CCTCC AA 208026</strain>
    </source>
</reference>
<protein>
    <submittedName>
        <fullName evidence="1">ABC transporter substrate-binding protein</fullName>
    </submittedName>
</protein>
<gene>
    <name evidence="1" type="ORF">DQ384_14320</name>
</gene>
<dbReference type="SUPFAM" id="SSF53850">
    <property type="entry name" value="Periplasmic binding protein-like II"/>
    <property type="match status" value="1"/>
</dbReference>
<organism evidence="1 2">
    <name type="scientific">Sphaerisporangium album</name>
    <dbReference type="NCBI Taxonomy" id="509200"/>
    <lineage>
        <taxon>Bacteria</taxon>
        <taxon>Bacillati</taxon>
        <taxon>Actinomycetota</taxon>
        <taxon>Actinomycetes</taxon>
        <taxon>Streptosporangiales</taxon>
        <taxon>Streptosporangiaceae</taxon>
        <taxon>Sphaerisporangium</taxon>
    </lineage>
</organism>
<proteinExistence type="predicted"/>
<sequence>MALVPLTAVTRAQGNNAALKDGSVTPEGFALDFHEVPVLVQAFRRMVRTLEFDVCEMAITTYLCAKAHGKPFTALPVFLVRGLHHGAILRGGDVHTPAELHGRRVGVNRGYTVTTGVWARGILAEEYGVDLGQVTWVRSGDEHVAEYRPPSNVADVPPGSELETMLADGELAATVGVEADTFPTLIPDAEEAAFDALRRRGLYPINHLVVVKDALLTEHPGLAPALFEAFAEAKRRYVDRLHQGAIEAPTRIDRMHRRVMDITGDDPLPYGIGPNRPMIEELIRHAVQQRIIDSPPAVEELFAESTHKLIA</sequence>
<name>A0A367FJQ1_9ACTN</name>
<comment type="caution">
    <text evidence="1">The sequence shown here is derived from an EMBL/GenBank/DDBJ whole genome shotgun (WGS) entry which is preliminary data.</text>
</comment>
<dbReference type="AlphaFoldDB" id="A0A367FJQ1"/>
<dbReference type="EMBL" id="QOIL01000007">
    <property type="protein sequence ID" value="RCG30491.1"/>
    <property type="molecule type" value="Genomic_DNA"/>
</dbReference>
<accession>A0A367FJQ1</accession>
<evidence type="ECO:0000313" key="2">
    <source>
        <dbReference type="Proteomes" id="UP000253094"/>
    </source>
</evidence>
<evidence type="ECO:0000313" key="1">
    <source>
        <dbReference type="EMBL" id="RCG30491.1"/>
    </source>
</evidence>
<keyword evidence="2" id="KW-1185">Reference proteome</keyword>